<evidence type="ECO:0000256" key="2">
    <source>
        <dbReference type="ARBA" id="ARBA00006602"/>
    </source>
</evidence>
<dbReference type="InterPro" id="IPR051472">
    <property type="entry name" value="T3SS_Stator/FliH"/>
</dbReference>
<keyword evidence="7" id="KW-1006">Bacterial flagellum protein export</keyword>
<organism evidence="9 10">
    <name type="scientific">Marinomonas sargassi</name>
    <dbReference type="NCBI Taxonomy" id="2984494"/>
    <lineage>
        <taxon>Bacteria</taxon>
        <taxon>Pseudomonadati</taxon>
        <taxon>Pseudomonadota</taxon>
        <taxon>Gammaproteobacteria</taxon>
        <taxon>Oceanospirillales</taxon>
        <taxon>Oceanospirillaceae</taxon>
        <taxon>Marinomonas</taxon>
    </lineage>
</organism>
<sequence>MSADNSDKDVRKLTAYERWELPHLDGGEAVVDSGPAILVRKETVVTSEEVDQESLVYEPLTASQLEEIRSAAYDEGFIQGEKEGHERGYADGSLKGEAEGFEKGHLEGYEAGLEKGLLEAKEDAKVKLEAIETLLQSAVSEIVSPLENSRAAVEAILYESMTRMVENICLTSMTQEASQELKSQLTRVFEEIGEYEGSIKIRLNSDDVAVLSELDVISRLNLKVETDDLLVKGSFVLDSKSFHIDGRIEQRLAAVFDEIRNLPASESGE</sequence>
<evidence type="ECO:0000256" key="6">
    <source>
        <dbReference type="ARBA" id="ARBA00022927"/>
    </source>
</evidence>
<keyword evidence="5" id="KW-1005">Bacterial flagellum biogenesis</keyword>
<dbReference type="Proteomes" id="UP001209713">
    <property type="component" value="Unassembled WGS sequence"/>
</dbReference>
<evidence type="ECO:0000256" key="4">
    <source>
        <dbReference type="ARBA" id="ARBA00022448"/>
    </source>
</evidence>
<evidence type="ECO:0000259" key="8">
    <source>
        <dbReference type="Pfam" id="PF02108"/>
    </source>
</evidence>
<accession>A0ABT2YNC9</accession>
<evidence type="ECO:0000256" key="1">
    <source>
        <dbReference type="ARBA" id="ARBA00003041"/>
    </source>
</evidence>
<dbReference type="EMBL" id="JAOVZB010000001">
    <property type="protein sequence ID" value="MCV2401395.1"/>
    <property type="molecule type" value="Genomic_DNA"/>
</dbReference>
<comment type="similarity">
    <text evidence="2">Belongs to the FliH family.</text>
</comment>
<evidence type="ECO:0000256" key="3">
    <source>
        <dbReference type="ARBA" id="ARBA00016507"/>
    </source>
</evidence>
<evidence type="ECO:0000256" key="5">
    <source>
        <dbReference type="ARBA" id="ARBA00022795"/>
    </source>
</evidence>
<feature type="domain" description="Flagellar assembly protein FliH/Type III secretion system HrpE" evidence="8">
    <location>
        <begin position="135"/>
        <end position="253"/>
    </location>
</feature>
<comment type="function">
    <text evidence="1">Needed for flagellar regrowth and assembly.</text>
</comment>
<dbReference type="PANTHER" id="PTHR34982">
    <property type="entry name" value="YOP PROTEINS TRANSLOCATION PROTEIN L"/>
    <property type="match status" value="1"/>
</dbReference>
<gene>
    <name evidence="9" type="ORF">OFY17_00735</name>
</gene>
<evidence type="ECO:0000313" key="10">
    <source>
        <dbReference type="Proteomes" id="UP001209713"/>
    </source>
</evidence>
<proteinExistence type="inferred from homology"/>
<dbReference type="InterPro" id="IPR018035">
    <property type="entry name" value="Flagellar_FliH/T3SS_HrpE"/>
</dbReference>
<dbReference type="Pfam" id="PF02108">
    <property type="entry name" value="FliH"/>
    <property type="match status" value="1"/>
</dbReference>
<evidence type="ECO:0000313" key="9">
    <source>
        <dbReference type="EMBL" id="MCV2401395.1"/>
    </source>
</evidence>
<protein>
    <recommendedName>
        <fullName evidence="3">Flagellar assembly protein FliH</fullName>
    </recommendedName>
</protein>
<keyword evidence="10" id="KW-1185">Reference proteome</keyword>
<evidence type="ECO:0000256" key="7">
    <source>
        <dbReference type="ARBA" id="ARBA00023225"/>
    </source>
</evidence>
<keyword evidence="6" id="KW-0653">Protein transport</keyword>
<dbReference type="PANTHER" id="PTHR34982:SF1">
    <property type="entry name" value="FLAGELLAR ASSEMBLY PROTEIN FLIH"/>
    <property type="match status" value="1"/>
</dbReference>
<dbReference type="RefSeq" id="WP_263528773.1">
    <property type="nucleotide sequence ID" value="NZ_JAOVZB010000001.1"/>
</dbReference>
<name>A0ABT2YNC9_9GAMM</name>
<reference evidence="9 10" key="1">
    <citation type="submission" date="2022-10" db="EMBL/GenBank/DDBJ databases">
        <title>Marinomonas transparenta sp. nov. and Marinomonas sargassi sp. nov., isolated from marine alga (Sargassum natans (L.) Gaillon).</title>
        <authorList>
            <person name="Wang Y."/>
        </authorList>
    </citation>
    <scope>NUCLEOTIDE SEQUENCE [LARGE SCALE GENOMIC DNA]</scope>
    <source>
        <strain evidence="9 10">C2222</strain>
    </source>
</reference>
<comment type="caution">
    <text evidence="9">The sequence shown here is derived from an EMBL/GenBank/DDBJ whole genome shotgun (WGS) entry which is preliminary data.</text>
</comment>
<keyword evidence="4" id="KW-0813">Transport</keyword>